<evidence type="ECO:0000256" key="11">
    <source>
        <dbReference type="RuleBase" id="RU363116"/>
    </source>
</evidence>
<feature type="region of interest" description="Disordered" evidence="12">
    <location>
        <begin position="59"/>
        <end position="85"/>
    </location>
</feature>
<comment type="function">
    <text evidence="11">May mediate accelerated ATP-independent bidirectional transbilayer migration of phospholipids upon binding calcium ions that results in a loss of phospholipid asymmetry in the plasma membrane.</text>
</comment>
<keyword evidence="6 11" id="KW-0106">Calcium</keyword>
<dbReference type="AlphaFoldDB" id="A0AAV7LIG1"/>
<reference evidence="13" key="1">
    <citation type="journal article" date="2022" name="bioRxiv">
        <title>Sequencing and chromosome-scale assembly of the giantPleurodeles waltlgenome.</title>
        <authorList>
            <person name="Brown T."/>
            <person name="Elewa A."/>
            <person name="Iarovenko S."/>
            <person name="Subramanian E."/>
            <person name="Araus A.J."/>
            <person name="Petzold A."/>
            <person name="Susuki M."/>
            <person name="Suzuki K.-i.T."/>
            <person name="Hayashi T."/>
            <person name="Toyoda A."/>
            <person name="Oliveira C."/>
            <person name="Osipova E."/>
            <person name="Leigh N.D."/>
            <person name="Simon A."/>
            <person name="Yun M.H."/>
        </authorList>
    </citation>
    <scope>NUCLEOTIDE SEQUENCE</scope>
    <source>
        <strain evidence="13">20211129_DDA</strain>
        <tissue evidence="13">Liver</tissue>
    </source>
</reference>
<protein>
    <recommendedName>
        <fullName evidence="11">Phospholipid scramblase</fullName>
    </recommendedName>
</protein>
<evidence type="ECO:0000256" key="12">
    <source>
        <dbReference type="SAM" id="MobiDB-lite"/>
    </source>
</evidence>
<keyword evidence="14" id="KW-1185">Reference proteome</keyword>
<evidence type="ECO:0000256" key="1">
    <source>
        <dbReference type="ARBA" id="ARBA00001913"/>
    </source>
</evidence>
<evidence type="ECO:0000256" key="4">
    <source>
        <dbReference type="ARBA" id="ARBA00022553"/>
    </source>
</evidence>
<dbReference type="SUPFAM" id="SSF54518">
    <property type="entry name" value="Tubby C-terminal domain-like"/>
    <property type="match status" value="1"/>
</dbReference>
<keyword evidence="10 11" id="KW-0449">Lipoprotein</keyword>
<comment type="similarity">
    <text evidence="3 11">Belongs to the phospholipid scramblase family.</text>
</comment>
<dbReference type="EMBL" id="JANPWB010000015">
    <property type="protein sequence ID" value="KAJ1090250.1"/>
    <property type="molecule type" value="Genomic_DNA"/>
</dbReference>
<evidence type="ECO:0000256" key="6">
    <source>
        <dbReference type="ARBA" id="ARBA00022837"/>
    </source>
</evidence>
<keyword evidence="9 11" id="KW-0564">Palmitate</keyword>
<dbReference type="PANTHER" id="PTHR23248">
    <property type="entry name" value="PHOSPHOLIPID SCRAMBLASE-RELATED"/>
    <property type="match status" value="1"/>
</dbReference>
<keyword evidence="7" id="KW-1133">Transmembrane helix</keyword>
<keyword evidence="5" id="KW-0812">Transmembrane</keyword>
<evidence type="ECO:0000256" key="9">
    <source>
        <dbReference type="ARBA" id="ARBA00023139"/>
    </source>
</evidence>
<dbReference type="GO" id="GO:0005886">
    <property type="term" value="C:plasma membrane"/>
    <property type="evidence" value="ECO:0007669"/>
    <property type="project" value="TreeGrafter"/>
</dbReference>
<evidence type="ECO:0000256" key="5">
    <source>
        <dbReference type="ARBA" id="ARBA00022692"/>
    </source>
</evidence>
<proteinExistence type="inferred from homology"/>
<evidence type="ECO:0000256" key="10">
    <source>
        <dbReference type="ARBA" id="ARBA00023288"/>
    </source>
</evidence>
<dbReference type="Pfam" id="PF03803">
    <property type="entry name" value="Scramblase"/>
    <property type="match status" value="1"/>
</dbReference>
<keyword evidence="4" id="KW-0597">Phosphoprotein</keyword>
<evidence type="ECO:0000256" key="8">
    <source>
        <dbReference type="ARBA" id="ARBA00023136"/>
    </source>
</evidence>
<dbReference type="InterPro" id="IPR005552">
    <property type="entry name" value="Scramblase"/>
</dbReference>
<feature type="compositionally biased region" description="Polar residues" evidence="12">
    <location>
        <begin position="59"/>
        <end position="75"/>
    </location>
</feature>
<dbReference type="InterPro" id="IPR025659">
    <property type="entry name" value="Tubby-like_C"/>
</dbReference>
<dbReference type="Proteomes" id="UP001066276">
    <property type="component" value="Chromosome 11"/>
</dbReference>
<gene>
    <name evidence="13" type="ORF">NDU88_003385</name>
</gene>
<name>A0AAV7LIG1_PLEWA</name>
<organism evidence="13 14">
    <name type="scientific">Pleurodeles waltl</name>
    <name type="common">Iberian ribbed newt</name>
    <dbReference type="NCBI Taxonomy" id="8319"/>
    <lineage>
        <taxon>Eukaryota</taxon>
        <taxon>Metazoa</taxon>
        <taxon>Chordata</taxon>
        <taxon>Craniata</taxon>
        <taxon>Vertebrata</taxon>
        <taxon>Euteleostomi</taxon>
        <taxon>Amphibia</taxon>
        <taxon>Batrachia</taxon>
        <taxon>Caudata</taxon>
        <taxon>Salamandroidea</taxon>
        <taxon>Salamandridae</taxon>
        <taxon>Pleurodelinae</taxon>
        <taxon>Pleurodeles</taxon>
    </lineage>
</organism>
<evidence type="ECO:0000256" key="7">
    <source>
        <dbReference type="ARBA" id="ARBA00022989"/>
    </source>
</evidence>
<comment type="cofactor">
    <cofactor evidence="1 11">
        <name>Ca(2+)</name>
        <dbReference type="ChEBI" id="CHEBI:29108"/>
    </cofactor>
</comment>
<comment type="subcellular location">
    <subcellularLocation>
        <location evidence="2">Membrane</location>
        <topology evidence="2">Single-pass type II membrane protein</topology>
    </subcellularLocation>
</comment>
<comment type="caution">
    <text evidence="13">The sequence shown here is derived from an EMBL/GenBank/DDBJ whole genome shotgun (WGS) entry which is preliminary data.</text>
</comment>
<dbReference type="PANTHER" id="PTHR23248:SF38">
    <property type="entry name" value="PHOSPHOLIPID SCRAMBLASE 1"/>
    <property type="match status" value="1"/>
</dbReference>
<keyword evidence="8" id="KW-0472">Membrane</keyword>
<evidence type="ECO:0000313" key="13">
    <source>
        <dbReference type="EMBL" id="KAJ1090250.1"/>
    </source>
</evidence>
<evidence type="ECO:0000313" key="14">
    <source>
        <dbReference type="Proteomes" id="UP001066276"/>
    </source>
</evidence>
<sequence length="325" mass="35842">MLQCRKNKSHSFEGQSYSLQLIMSQSMEMKGNLPPQPPSYSAGPLFPSSQVYPGMLQQAPGQVQGKTNPGYQGSTDGLAAPPATNQPFGGQAIPAMVWMPPPSMPANCPPGLEYLSQIDQILIHQQIELLEILTGYETNNKYVVKNSLGQQIYFAAEQTDCCTRYWCGPARPFSITIIDNSGREVMRVSRPYRCCSCCPCACCLQELEVQAPPGTTIGYVVENWHICLPKFTVLNEKREGVLKINGPCVACSCCSDVDFPVTSLDETAVVGKISKQWTGMLREAFTDADNFGVQFPIDLDIKTKATVFGACFLIDFMFFEHSQNK</sequence>
<accession>A0AAV7LIG1</accession>
<evidence type="ECO:0000256" key="3">
    <source>
        <dbReference type="ARBA" id="ARBA00005350"/>
    </source>
</evidence>
<evidence type="ECO:0000256" key="2">
    <source>
        <dbReference type="ARBA" id="ARBA00004606"/>
    </source>
</evidence>
<dbReference type="GO" id="GO:0017128">
    <property type="term" value="F:phospholipid scramblase activity"/>
    <property type="evidence" value="ECO:0007669"/>
    <property type="project" value="InterPro"/>
</dbReference>